<dbReference type="InterPro" id="IPR050859">
    <property type="entry name" value="Class-I_PLP-dep_aminotransf"/>
</dbReference>
<reference evidence="8 9" key="1">
    <citation type="submission" date="2016-10" db="EMBL/GenBank/DDBJ databases">
        <authorList>
            <person name="de Groot N.N."/>
        </authorList>
    </citation>
    <scope>NUCLEOTIDE SEQUENCE [LARGE SCALE GENOMIC DNA]</scope>
    <source>
        <strain evidence="8 9">APO</strain>
    </source>
</reference>
<keyword evidence="4" id="KW-0032">Aminotransferase</keyword>
<dbReference type="OrthoDB" id="9802328at2"/>
<evidence type="ECO:0000256" key="6">
    <source>
        <dbReference type="ARBA" id="ARBA00022898"/>
    </source>
</evidence>
<evidence type="ECO:0000256" key="1">
    <source>
        <dbReference type="ARBA" id="ARBA00001933"/>
    </source>
</evidence>
<evidence type="ECO:0000313" key="8">
    <source>
        <dbReference type="EMBL" id="SDY33162.1"/>
    </source>
</evidence>
<dbReference type="FunFam" id="3.40.640.10:FF:000053">
    <property type="entry name" value="Aminotransferase, class I"/>
    <property type="match status" value="1"/>
</dbReference>
<dbReference type="InterPro" id="IPR015422">
    <property type="entry name" value="PyrdxlP-dep_Trfase_small"/>
</dbReference>
<keyword evidence="6" id="KW-0663">Pyridoxal phosphate</keyword>
<dbReference type="GO" id="GO:1901605">
    <property type="term" value="P:alpha-amino acid metabolic process"/>
    <property type="evidence" value="ECO:0007669"/>
    <property type="project" value="TreeGrafter"/>
</dbReference>
<keyword evidence="5" id="KW-0808">Transferase</keyword>
<dbReference type="InterPro" id="IPR015421">
    <property type="entry name" value="PyrdxlP-dep_Trfase_major"/>
</dbReference>
<evidence type="ECO:0000256" key="5">
    <source>
        <dbReference type="ARBA" id="ARBA00022679"/>
    </source>
</evidence>
<dbReference type="STRING" id="159292.SAMN05192546_101355"/>
<dbReference type="GO" id="GO:0030170">
    <property type="term" value="F:pyridoxal phosphate binding"/>
    <property type="evidence" value="ECO:0007669"/>
    <property type="project" value="InterPro"/>
</dbReference>
<dbReference type="RefSeq" id="WP_093310367.1">
    <property type="nucleotide sequence ID" value="NZ_FNPV01000001.1"/>
</dbReference>
<dbReference type="Gene3D" id="3.90.1150.10">
    <property type="entry name" value="Aspartate Aminotransferase, domain 1"/>
    <property type="match status" value="1"/>
</dbReference>
<evidence type="ECO:0000256" key="3">
    <source>
        <dbReference type="ARBA" id="ARBA00011738"/>
    </source>
</evidence>
<protein>
    <submittedName>
        <fullName evidence="8">2-aminoadipate transaminase</fullName>
    </submittedName>
</protein>
<dbReference type="SUPFAM" id="SSF53383">
    <property type="entry name" value="PLP-dependent transferases"/>
    <property type="match status" value="1"/>
</dbReference>
<dbReference type="Pfam" id="PF00155">
    <property type="entry name" value="Aminotran_1_2"/>
    <property type="match status" value="1"/>
</dbReference>
<dbReference type="InterPro" id="IPR015424">
    <property type="entry name" value="PyrdxlP-dep_Trfase"/>
</dbReference>
<evidence type="ECO:0000256" key="2">
    <source>
        <dbReference type="ARBA" id="ARBA00007441"/>
    </source>
</evidence>
<evidence type="ECO:0000313" key="9">
    <source>
        <dbReference type="Proteomes" id="UP000199230"/>
    </source>
</evidence>
<comment type="similarity">
    <text evidence="2">Belongs to the class-I pyridoxal-phosphate-dependent aminotransferase family.</text>
</comment>
<dbReference type="AlphaFoldDB" id="A0A1H3IZT5"/>
<name>A0A1H3IZT5_9FIRM</name>
<dbReference type="PANTHER" id="PTHR42790:SF19">
    <property type="entry name" value="KYNURENINE_ALPHA-AMINOADIPATE AMINOTRANSFERASE, MITOCHONDRIAL"/>
    <property type="match status" value="1"/>
</dbReference>
<proteinExistence type="inferred from homology"/>
<comment type="subunit">
    <text evidence="3">Homodimer.</text>
</comment>
<gene>
    <name evidence="8" type="ORF">SAMN05192546_101355</name>
</gene>
<dbReference type="PANTHER" id="PTHR42790">
    <property type="entry name" value="AMINOTRANSFERASE"/>
    <property type="match status" value="1"/>
</dbReference>
<sequence length="410" mass="45745">MSKFAKRMHSMEKSAAVIRNLFGAMNDPEVISFSGGAIAQECLPVEIIHELTQDIMQREGRGVEALSYGPVMGVKDLREVVVSDLVRPKGVKLSVDNAMILSGGLEAMNLMCQVFIDPGDIILVESPTFVHSIEIFDMFQARCIAVETDENGMNMEDLEAKIKKYNPKMMYLIPTFQNPTGITLSLDRRKKAAQLASEYDIVLLEDDPYRDIRYNGVELPPVKAFDTTGHVVMANSFSKIFSPGSRLGYLVANERIINKLADAKSATNSHTSILPQIICAEFFKKGHYQEHHRNLCAVHRIRRDTMLDAIDRYFPEGTRRTQPDGGLFTWAELPKNINTTELLVEATTNPEVKVAYVAGEGFFTEGGGKGRNCMRLSFGAVPPEKIREGMAKLGKLLQTYESRYSFTVSS</sequence>
<comment type="cofactor">
    <cofactor evidence="1">
        <name>pyridoxal 5'-phosphate</name>
        <dbReference type="ChEBI" id="CHEBI:597326"/>
    </cofactor>
</comment>
<dbReference type="CDD" id="cd00609">
    <property type="entry name" value="AAT_like"/>
    <property type="match status" value="1"/>
</dbReference>
<dbReference type="EMBL" id="FNPV01000001">
    <property type="protein sequence ID" value="SDY33162.1"/>
    <property type="molecule type" value="Genomic_DNA"/>
</dbReference>
<accession>A0A1H3IZT5</accession>
<dbReference type="InterPro" id="IPR004839">
    <property type="entry name" value="Aminotransferase_I/II_large"/>
</dbReference>
<dbReference type="GO" id="GO:0008483">
    <property type="term" value="F:transaminase activity"/>
    <property type="evidence" value="ECO:0007669"/>
    <property type="project" value="UniProtKB-KW"/>
</dbReference>
<feature type="domain" description="Aminotransferase class I/classII large" evidence="7">
    <location>
        <begin position="53"/>
        <end position="392"/>
    </location>
</feature>
<dbReference type="Proteomes" id="UP000199230">
    <property type="component" value="Unassembled WGS sequence"/>
</dbReference>
<dbReference type="Gene3D" id="3.40.640.10">
    <property type="entry name" value="Type I PLP-dependent aspartate aminotransferase-like (Major domain)"/>
    <property type="match status" value="1"/>
</dbReference>
<evidence type="ECO:0000259" key="7">
    <source>
        <dbReference type="Pfam" id="PF00155"/>
    </source>
</evidence>
<organism evidence="8 9">
    <name type="scientific">Tindallia californiensis</name>
    <dbReference type="NCBI Taxonomy" id="159292"/>
    <lineage>
        <taxon>Bacteria</taxon>
        <taxon>Bacillati</taxon>
        <taxon>Bacillota</taxon>
        <taxon>Clostridia</taxon>
        <taxon>Peptostreptococcales</taxon>
        <taxon>Tindalliaceae</taxon>
        <taxon>Tindallia</taxon>
    </lineage>
</organism>
<evidence type="ECO:0000256" key="4">
    <source>
        <dbReference type="ARBA" id="ARBA00022576"/>
    </source>
</evidence>
<keyword evidence="9" id="KW-1185">Reference proteome</keyword>